<evidence type="ECO:0000313" key="2">
    <source>
        <dbReference type="EMBL" id="KAK3352063.1"/>
    </source>
</evidence>
<dbReference type="EMBL" id="JAUEPP010000002">
    <property type="protein sequence ID" value="KAK3352063.1"/>
    <property type="molecule type" value="Genomic_DNA"/>
</dbReference>
<feature type="compositionally biased region" description="Acidic residues" evidence="1">
    <location>
        <begin position="468"/>
        <end position="484"/>
    </location>
</feature>
<proteinExistence type="predicted"/>
<dbReference type="GeneID" id="87858126"/>
<accession>A0AAE0JMI8</accession>
<feature type="region of interest" description="Disordered" evidence="1">
    <location>
        <begin position="205"/>
        <end position="224"/>
    </location>
</feature>
<comment type="caution">
    <text evidence="2">The sequence shown here is derived from an EMBL/GenBank/DDBJ whole genome shotgun (WGS) entry which is preliminary data.</text>
</comment>
<feature type="region of interest" description="Disordered" evidence="1">
    <location>
        <begin position="468"/>
        <end position="491"/>
    </location>
</feature>
<reference evidence="2" key="1">
    <citation type="journal article" date="2023" name="Mol. Phylogenet. Evol.">
        <title>Genome-scale phylogeny and comparative genomics of the fungal order Sordariales.</title>
        <authorList>
            <person name="Hensen N."/>
            <person name="Bonometti L."/>
            <person name="Westerberg I."/>
            <person name="Brannstrom I.O."/>
            <person name="Guillou S."/>
            <person name="Cros-Aarteil S."/>
            <person name="Calhoun S."/>
            <person name="Haridas S."/>
            <person name="Kuo A."/>
            <person name="Mondo S."/>
            <person name="Pangilinan J."/>
            <person name="Riley R."/>
            <person name="LaButti K."/>
            <person name="Andreopoulos B."/>
            <person name="Lipzen A."/>
            <person name="Chen C."/>
            <person name="Yan M."/>
            <person name="Daum C."/>
            <person name="Ng V."/>
            <person name="Clum A."/>
            <person name="Steindorff A."/>
            <person name="Ohm R.A."/>
            <person name="Martin F."/>
            <person name="Silar P."/>
            <person name="Natvig D.O."/>
            <person name="Lalanne C."/>
            <person name="Gautier V."/>
            <person name="Ament-Velasquez S.L."/>
            <person name="Kruys A."/>
            <person name="Hutchinson M.I."/>
            <person name="Powell A.J."/>
            <person name="Barry K."/>
            <person name="Miller A.N."/>
            <person name="Grigoriev I.V."/>
            <person name="Debuchy R."/>
            <person name="Gladieux P."/>
            <person name="Hiltunen Thoren M."/>
            <person name="Johannesson H."/>
        </authorList>
    </citation>
    <scope>NUCLEOTIDE SEQUENCE</scope>
    <source>
        <strain evidence="2">CBS 560.94</strain>
    </source>
</reference>
<evidence type="ECO:0000313" key="3">
    <source>
        <dbReference type="Proteomes" id="UP001278500"/>
    </source>
</evidence>
<keyword evidence="3" id="KW-1185">Reference proteome</keyword>
<dbReference type="Proteomes" id="UP001278500">
    <property type="component" value="Unassembled WGS sequence"/>
</dbReference>
<gene>
    <name evidence="2" type="ORF">B0H65DRAFT_143754</name>
</gene>
<organism evidence="2 3">
    <name type="scientific">Neurospora tetraspora</name>
    <dbReference type="NCBI Taxonomy" id="94610"/>
    <lineage>
        <taxon>Eukaryota</taxon>
        <taxon>Fungi</taxon>
        <taxon>Dikarya</taxon>
        <taxon>Ascomycota</taxon>
        <taxon>Pezizomycotina</taxon>
        <taxon>Sordariomycetes</taxon>
        <taxon>Sordariomycetidae</taxon>
        <taxon>Sordariales</taxon>
        <taxon>Sordariaceae</taxon>
        <taxon>Neurospora</taxon>
    </lineage>
</organism>
<protein>
    <submittedName>
        <fullName evidence="2">Uncharacterized protein</fullName>
    </submittedName>
</protein>
<dbReference type="AlphaFoldDB" id="A0AAE0JMI8"/>
<dbReference type="RefSeq" id="XP_062685358.1">
    <property type="nucleotide sequence ID" value="XM_062820972.1"/>
</dbReference>
<reference evidence="2" key="2">
    <citation type="submission" date="2023-06" db="EMBL/GenBank/DDBJ databases">
        <authorList>
            <consortium name="Lawrence Berkeley National Laboratory"/>
            <person name="Haridas S."/>
            <person name="Hensen N."/>
            <person name="Bonometti L."/>
            <person name="Westerberg I."/>
            <person name="Brannstrom I.O."/>
            <person name="Guillou S."/>
            <person name="Cros-Aarteil S."/>
            <person name="Calhoun S."/>
            <person name="Kuo A."/>
            <person name="Mondo S."/>
            <person name="Pangilinan J."/>
            <person name="Riley R."/>
            <person name="Labutti K."/>
            <person name="Andreopoulos B."/>
            <person name="Lipzen A."/>
            <person name="Chen C."/>
            <person name="Yanf M."/>
            <person name="Daum C."/>
            <person name="Ng V."/>
            <person name="Clum A."/>
            <person name="Steindorff A."/>
            <person name="Ohm R."/>
            <person name="Martin F."/>
            <person name="Silar P."/>
            <person name="Natvig D."/>
            <person name="Lalanne C."/>
            <person name="Gautier V."/>
            <person name="Ament-Velasquez S.L."/>
            <person name="Kruys A."/>
            <person name="Hutchinson M.I."/>
            <person name="Powell A.J."/>
            <person name="Barry K."/>
            <person name="Miller A.N."/>
            <person name="Grigoriev I.V."/>
            <person name="Debuchy R."/>
            <person name="Gladieux P."/>
            <person name="Thoren M.H."/>
            <person name="Johannesson H."/>
        </authorList>
    </citation>
    <scope>NUCLEOTIDE SEQUENCE</scope>
    <source>
        <strain evidence="2">CBS 560.94</strain>
    </source>
</reference>
<sequence length="548" mass="62413">MSKRKSDDYVENMAQGDCSAFVDIRPPCLPGTTTIEKLPIELLERIFEFVGEIAYVSGRDRVDFPDDETPCPFIPRDRHLEVPRRTEPTPYDYLRSSSLASRAFTAPAQRALFRVSMTRSSIGMLRLLRSLLEYPANRKYVQWLVASPLPRENLIGRQNPPDILDPISASVQTLGPLLHTPALDQLRNACFFRSLLLPFVSRSPESVSSDTAASERQITSTDTSRPSHYIVGDHILRAILELCPQIRGARLFYRNTWIHWGSRPLTPKAFPYLTDGLLGQDCFRLKSLTLDVGALSYSLLQLRQCVPGYPSGCPPTVEYLKIVGNDDAGFEIPLDDLYEWLSTNTKLRELRMLQRCDWYPGAGPKKHNWNTILPMFKDTLELIVIDGNRYFEGTHYVGARFGPSGMLDCLPQLKRLAYLKVPLHYLRDDMPEFQPPNNDWEDLGLVVLPDGSAMNMDEYMTELLQVDDEQEDDEQVSDEQENNEPDNRPSWHSELLGIRIHGPGDDHNILGLIQAELPPSLRKLDVVVVEPSMEEDEGYAWRTIEFSF</sequence>
<evidence type="ECO:0000256" key="1">
    <source>
        <dbReference type="SAM" id="MobiDB-lite"/>
    </source>
</evidence>
<name>A0AAE0JMI8_9PEZI</name>